<dbReference type="GO" id="GO:0017000">
    <property type="term" value="P:antibiotic biosynthetic process"/>
    <property type="evidence" value="ECO:0007669"/>
    <property type="project" value="UniProtKB-ARBA"/>
</dbReference>
<dbReference type="InterPro" id="IPR029058">
    <property type="entry name" value="AB_hydrolase_fold"/>
</dbReference>
<dbReference type="SUPFAM" id="SSF52777">
    <property type="entry name" value="CoA-dependent acyltransferases"/>
    <property type="match status" value="4"/>
</dbReference>
<gene>
    <name evidence="7" type="ORF">CP970_02935</name>
</gene>
<dbReference type="InterPro" id="IPR020845">
    <property type="entry name" value="AMP-binding_CS"/>
</dbReference>
<dbReference type="FunFam" id="2.30.38.10:FF:000001">
    <property type="entry name" value="Non-ribosomal peptide synthetase PvdI"/>
    <property type="match status" value="1"/>
</dbReference>
<dbReference type="InterPro" id="IPR036736">
    <property type="entry name" value="ACP-like_sf"/>
</dbReference>
<dbReference type="Gene3D" id="2.30.38.10">
    <property type="entry name" value="Luciferase, Domain 3"/>
    <property type="match status" value="1"/>
</dbReference>
<evidence type="ECO:0000256" key="1">
    <source>
        <dbReference type="ARBA" id="ARBA00001957"/>
    </source>
</evidence>
<dbReference type="GO" id="GO:0031177">
    <property type="term" value="F:phosphopantetheine binding"/>
    <property type="evidence" value="ECO:0007669"/>
    <property type="project" value="InterPro"/>
</dbReference>
<dbReference type="Pfam" id="PF00668">
    <property type="entry name" value="Condensation"/>
    <property type="match status" value="2"/>
</dbReference>
<dbReference type="SUPFAM" id="SSF53474">
    <property type="entry name" value="alpha/beta-Hydrolases"/>
    <property type="match status" value="1"/>
</dbReference>
<dbReference type="InterPro" id="IPR042099">
    <property type="entry name" value="ANL_N_sf"/>
</dbReference>
<feature type="region of interest" description="Disordered" evidence="5">
    <location>
        <begin position="1633"/>
        <end position="1654"/>
    </location>
</feature>
<dbReference type="GO" id="GO:0003824">
    <property type="term" value="F:catalytic activity"/>
    <property type="evidence" value="ECO:0007669"/>
    <property type="project" value="InterPro"/>
</dbReference>
<dbReference type="CDD" id="cd19543">
    <property type="entry name" value="DCL_NRPS"/>
    <property type="match status" value="1"/>
</dbReference>
<keyword evidence="3" id="KW-0596">Phosphopantetheine</keyword>
<keyword evidence="8" id="KW-1185">Reference proteome</keyword>
<dbReference type="GO" id="GO:0072330">
    <property type="term" value="P:monocarboxylic acid biosynthetic process"/>
    <property type="evidence" value="ECO:0007669"/>
    <property type="project" value="UniProtKB-ARBA"/>
</dbReference>
<evidence type="ECO:0000256" key="3">
    <source>
        <dbReference type="ARBA" id="ARBA00022450"/>
    </source>
</evidence>
<evidence type="ECO:0000313" key="7">
    <source>
        <dbReference type="EMBL" id="QEU97055.1"/>
    </source>
</evidence>
<dbReference type="Gene3D" id="3.40.50.980">
    <property type="match status" value="2"/>
</dbReference>
<dbReference type="InterPro" id="IPR020806">
    <property type="entry name" value="PKS_PP-bd"/>
</dbReference>
<dbReference type="PANTHER" id="PTHR45527">
    <property type="entry name" value="NONRIBOSOMAL PEPTIDE SYNTHETASE"/>
    <property type="match status" value="1"/>
</dbReference>
<dbReference type="InterPro" id="IPR009081">
    <property type="entry name" value="PP-bd_ACP"/>
</dbReference>
<dbReference type="FunFam" id="3.40.50.980:FF:000001">
    <property type="entry name" value="Non-ribosomal peptide synthetase"/>
    <property type="match status" value="1"/>
</dbReference>
<dbReference type="Gene3D" id="3.30.559.30">
    <property type="entry name" value="Nonribosomal peptide synthetase, condensation domain"/>
    <property type="match status" value="2"/>
</dbReference>
<dbReference type="Gene3D" id="1.10.1200.10">
    <property type="entry name" value="ACP-like"/>
    <property type="match status" value="1"/>
</dbReference>
<dbReference type="GO" id="GO:0005829">
    <property type="term" value="C:cytosol"/>
    <property type="evidence" value="ECO:0007669"/>
    <property type="project" value="TreeGrafter"/>
</dbReference>
<dbReference type="Gene3D" id="3.30.300.30">
    <property type="match status" value="1"/>
</dbReference>
<dbReference type="SMART" id="SM00824">
    <property type="entry name" value="PKS_TE"/>
    <property type="match status" value="1"/>
</dbReference>
<dbReference type="InterPro" id="IPR010071">
    <property type="entry name" value="AA_adenyl_dom"/>
</dbReference>
<dbReference type="InterPro" id="IPR001242">
    <property type="entry name" value="Condensation_dom"/>
</dbReference>
<dbReference type="GO" id="GO:0044550">
    <property type="term" value="P:secondary metabolite biosynthetic process"/>
    <property type="evidence" value="ECO:0007669"/>
    <property type="project" value="UniProtKB-ARBA"/>
</dbReference>
<dbReference type="Gene3D" id="3.40.50.12780">
    <property type="entry name" value="N-terminal domain of ligase-like"/>
    <property type="match status" value="2"/>
</dbReference>
<dbReference type="Proteomes" id="UP000325529">
    <property type="component" value="Chromosome"/>
</dbReference>
<evidence type="ECO:0000256" key="5">
    <source>
        <dbReference type="SAM" id="MobiDB-lite"/>
    </source>
</evidence>
<dbReference type="Gene3D" id="3.40.50.1820">
    <property type="entry name" value="alpha/beta hydrolase"/>
    <property type="match status" value="1"/>
</dbReference>
<dbReference type="Pfam" id="PF00501">
    <property type="entry name" value="AMP-binding"/>
    <property type="match status" value="3"/>
</dbReference>
<dbReference type="Pfam" id="PF13193">
    <property type="entry name" value="AMP-binding_C"/>
    <property type="match status" value="1"/>
</dbReference>
<dbReference type="SUPFAM" id="SSF56801">
    <property type="entry name" value="Acetyl-CoA synthetase-like"/>
    <property type="match status" value="2"/>
</dbReference>
<protein>
    <submittedName>
        <fullName evidence="7">Non-ribosomal peptide synthetase</fullName>
    </submittedName>
</protein>
<dbReference type="InterPro" id="IPR001031">
    <property type="entry name" value="Thioesterase"/>
</dbReference>
<evidence type="ECO:0000259" key="6">
    <source>
        <dbReference type="PROSITE" id="PS50075"/>
    </source>
</evidence>
<dbReference type="Pfam" id="PF00550">
    <property type="entry name" value="PP-binding"/>
    <property type="match status" value="1"/>
</dbReference>
<dbReference type="NCBIfam" id="TIGR01733">
    <property type="entry name" value="AA-adenyl-dom"/>
    <property type="match status" value="1"/>
</dbReference>
<dbReference type="GO" id="GO:0043041">
    <property type="term" value="P:amino acid activation for nonribosomal peptide biosynthetic process"/>
    <property type="evidence" value="ECO:0007669"/>
    <property type="project" value="TreeGrafter"/>
</dbReference>
<dbReference type="OrthoDB" id="2472181at2"/>
<dbReference type="InterPro" id="IPR025110">
    <property type="entry name" value="AMP-bd_C"/>
</dbReference>
<keyword evidence="4" id="KW-0597">Phosphoprotein</keyword>
<dbReference type="SMART" id="SM00823">
    <property type="entry name" value="PKS_PP"/>
    <property type="match status" value="1"/>
</dbReference>
<dbReference type="FunFam" id="3.30.300.30:FF:000010">
    <property type="entry name" value="Enterobactin synthetase component F"/>
    <property type="match status" value="1"/>
</dbReference>
<sequence length="2124" mass="224892">MWPLSPLQEGLLFHAGLADQGPDVYTVQSALDIEGPLDAARLRTSWQALVARHAALRACFRPVSGAQMVQVVVRDVTLPWSEADVSGLAEGEAREEIRHLAEGELARRFDLAVAPLLRLLLIRTGDDRHHLVMTLHHILLDGWSMPVLLGELSAVYAAGGDASGLKRAASYGDYVAWVARQDKEAARAAWRTELEGADEPTLVVPADPTRIPEFPEHVIADLPEDLSRGVTALARSKGLTANTVIQGAWALVLARLAGRTDVVFGSTTAGRPAELPGVEAMVGLLINTLPVRVRLDGAESVADLLTRLQERQTALIGHQHVGILEIQKLAGPGAVFDTLVLYESFPHPPGGDPGADALTMRPSGMSRDASHYPLTLVVTPGERMRCKLDYRPDLFDRDTARSIFDRVVRVIEQLVADPTARIGDIDVLAPHERTTVVDQWNDTVRAVPPGTWVDAFDERARWAPDALAVRCGSETLSYGELDRRANQLAHHLTGLGVRRETRVGLCLPRGTGMVVALLAVWKAGGAFVPLDPGHPVDRIGHLIGDSGADVVLGTKSTLAPVAAGTARVVAVDEAEQAIAAEPATPPTVLTEPDQLAYVIYTSGSTGRPKGVAVPHRGVVNLAEAMRPFLAMDEGVVALQFASFSFDAAILDVATTLAAGGTLAIATEDERTDQAALARMIETAGVTTASVVPSLLGLLDPADVPGVRNWVLGAERLTADLAGRWTERARVCNTYGPTEATVIATAIPLAESNSPSEQAPSIGRPLGNTSVYVLDGFLRPVPAGMTGEVYVAGAGVARGYTGRPGMTAERFVACPFADGTRMYRSGDLARWTPEGELLFAGRADAQVKIRGLRIEPGEVEAVLTAHPAVSQAAVVAREDRPGDKRLIAYIVPDERDGQKADLGEIREHAAGLLPAYMVPSAVTVLDALPLTRNGKVDHRALPAPDFAERVSDRAPQGETETALCALFAEILGLERVGVDDNFFDLGGDSGLAMRLVARVREEFGVELSMRRLFGESTPMGVARMLTAKARPVLEPVDDRPDEVPVSAGQSRTWLLDRLNGDTAAHQASVALRLRGELDRDALRAALADVAARHDILRTTFGGTRSDDLHQRVLDTDAARPVPTERTATEAELPDLLTAHSVRAFDLSRELPWTQHLFTLSASEHVLLLVVHRIAADDPSLDILVRDLGAAYGARRDGRAPQRAPLPLQFTDYALWERELLKSAREPDSLIGEELAYWKDALADAAPEIELPVDRERPALASHRADSVELSVDADTHQRLTEAAEPTGAPAFAVLHAALALLLTRLGAGHDILLAAVLPRRDNEGDLEGVIGPFAGPLVLRTDTSGNPTFMELLDRVTEAGREARRHEEVPFAHLVDALAPPPSAARHPVFQVVLDVRDDGTEEWDPSELPGLHTTRIDTGAQTTELDLTFGLTERHRADGTPAGIEGRLRYATELFDRATATALAQRLVRVLEQVAEAPESRIGDIDVLLGDDELREIIATAGNATAERIPEHTVVELVAERAARTPDAVAVTDRSGALTYAELATAAGAFERRLTAVGAGPEDVVVVALPPSGGLAAALLGVLACGAACLPAAPERPLDAIGALGRKGRAAALICTSETAARLPVDAGAPVLRADAPAPTGQTAGPLGSGRAPRPGHAALVLPATARSGATVIEHRALAHHTAYRTPATTAGGEVLLDDRAPVAALTTPLLAALCAGGTVRLGTGRDAAQVNGHGPAETVGPWLDHRTPAGEPAPTAPSSGTPVAGLRAFVLDDFLRPVPPGVVGDLYLAGTALARGYAASPAPTGERFVACPFGSEGERMLRTGERARRTATGLLTLRDAAADRDRLATGAPRRTGGGHGDLAVLLPLRKAGSRPPLFCVHPAMGLSWSYGNLLRHLPQDQPVYGLQARGLGAPEPMPTSVEDMVVDYLEQIRSVQPTGPYHLLGSSLGGLIAQAIAARLEEQGEEVALLAVLDAYPGNVGRVVSADGEPPAAGAEGRPAPGGQDQTDRAMPGDIDAVRMGVGGELLKKMQRVIRNAAGFAPDHTPPRYGGDLLLFIATGDRPAELPTEAAAATWEPYIAGAIETHDVDAGHYDLFQPAAAAHIGRVVADKLRAAAAARTRGK</sequence>
<reference evidence="7 8" key="1">
    <citation type="submission" date="2017-09" db="EMBL/GenBank/DDBJ databases">
        <authorList>
            <person name="Lee N."/>
            <person name="Cho B.-K."/>
        </authorList>
    </citation>
    <scope>NUCLEOTIDE SEQUENCE [LARGE SCALE GENOMIC DNA]</scope>
    <source>
        <strain evidence="7 8">ATCC 12853</strain>
    </source>
</reference>
<comment type="similarity">
    <text evidence="2">Belongs to the ATP-dependent AMP-binding enzyme family.</text>
</comment>
<feature type="compositionally biased region" description="Low complexity" evidence="5">
    <location>
        <begin position="1989"/>
        <end position="2004"/>
    </location>
</feature>
<name>A0A5J6GSS8_STRKN</name>
<dbReference type="PANTHER" id="PTHR45527:SF1">
    <property type="entry name" value="FATTY ACID SYNTHASE"/>
    <property type="match status" value="1"/>
</dbReference>
<feature type="region of interest" description="Disordered" evidence="5">
    <location>
        <begin position="1985"/>
        <end position="2012"/>
    </location>
</feature>
<dbReference type="InterPro" id="IPR020802">
    <property type="entry name" value="TesA-like"/>
</dbReference>
<dbReference type="InterPro" id="IPR045851">
    <property type="entry name" value="AMP-bd_C_sf"/>
</dbReference>
<dbReference type="SUPFAM" id="SSF47336">
    <property type="entry name" value="ACP-like"/>
    <property type="match status" value="1"/>
</dbReference>
<dbReference type="PROSITE" id="PS50075">
    <property type="entry name" value="CARRIER"/>
    <property type="match status" value="1"/>
</dbReference>
<dbReference type="FunFam" id="1.10.1200.10:FF:000016">
    <property type="entry name" value="Non-ribosomal peptide synthase"/>
    <property type="match status" value="1"/>
</dbReference>
<feature type="domain" description="Carrier" evidence="6">
    <location>
        <begin position="953"/>
        <end position="1028"/>
    </location>
</feature>
<dbReference type="CDD" id="cd05930">
    <property type="entry name" value="A_NRPS"/>
    <property type="match status" value="1"/>
</dbReference>
<dbReference type="KEGG" id="ska:CP970_02935"/>
<proteinExistence type="inferred from homology"/>
<comment type="cofactor">
    <cofactor evidence="1">
        <name>pantetheine 4'-phosphate</name>
        <dbReference type="ChEBI" id="CHEBI:47942"/>
    </cofactor>
</comment>
<organism evidence="7 8">
    <name type="scientific">Streptomyces kanamyceticus</name>
    <dbReference type="NCBI Taxonomy" id="1967"/>
    <lineage>
        <taxon>Bacteria</taxon>
        <taxon>Bacillati</taxon>
        <taxon>Actinomycetota</taxon>
        <taxon>Actinomycetes</taxon>
        <taxon>Kitasatosporales</taxon>
        <taxon>Streptomycetaceae</taxon>
        <taxon>Streptomyces</taxon>
    </lineage>
</organism>
<dbReference type="PROSITE" id="PS00455">
    <property type="entry name" value="AMP_BINDING"/>
    <property type="match status" value="1"/>
</dbReference>
<accession>A0A5J6GSS8</accession>
<evidence type="ECO:0000256" key="4">
    <source>
        <dbReference type="ARBA" id="ARBA00022553"/>
    </source>
</evidence>
<evidence type="ECO:0000256" key="2">
    <source>
        <dbReference type="ARBA" id="ARBA00006432"/>
    </source>
</evidence>
<dbReference type="InterPro" id="IPR000873">
    <property type="entry name" value="AMP-dep_synth/lig_dom"/>
</dbReference>
<dbReference type="GO" id="GO:0008610">
    <property type="term" value="P:lipid biosynthetic process"/>
    <property type="evidence" value="ECO:0007669"/>
    <property type="project" value="UniProtKB-ARBA"/>
</dbReference>
<dbReference type="Pfam" id="PF00975">
    <property type="entry name" value="Thioesterase"/>
    <property type="match status" value="1"/>
</dbReference>
<dbReference type="Gene3D" id="3.30.559.10">
    <property type="entry name" value="Chloramphenicol acetyltransferase-like domain"/>
    <property type="match status" value="2"/>
</dbReference>
<dbReference type="InterPro" id="IPR023213">
    <property type="entry name" value="CAT-like_dom_sf"/>
</dbReference>
<evidence type="ECO:0000313" key="8">
    <source>
        <dbReference type="Proteomes" id="UP000325529"/>
    </source>
</evidence>
<dbReference type="EMBL" id="CP023699">
    <property type="protein sequence ID" value="QEU97055.1"/>
    <property type="molecule type" value="Genomic_DNA"/>
</dbReference>
<dbReference type="FunFam" id="3.40.50.12780:FF:000012">
    <property type="entry name" value="Non-ribosomal peptide synthetase"/>
    <property type="match status" value="1"/>
</dbReference>